<dbReference type="InterPro" id="IPR013087">
    <property type="entry name" value="Znf_C2H2_type"/>
</dbReference>
<dbReference type="EMBL" id="JACCJC010000041">
    <property type="protein sequence ID" value="KAF6233126.1"/>
    <property type="molecule type" value="Genomic_DNA"/>
</dbReference>
<feature type="compositionally biased region" description="Low complexity" evidence="2">
    <location>
        <begin position="331"/>
        <end position="342"/>
    </location>
</feature>
<accession>A0A8H6L2I7</accession>
<feature type="compositionally biased region" description="Basic and acidic residues" evidence="2">
    <location>
        <begin position="307"/>
        <end position="322"/>
    </location>
</feature>
<comment type="caution">
    <text evidence="4">The sequence shown here is derived from an EMBL/GenBank/DDBJ whole genome shotgun (WGS) entry which is preliminary data.</text>
</comment>
<dbReference type="RefSeq" id="XP_037162548.1">
    <property type="nucleotide sequence ID" value="XM_037310566.1"/>
</dbReference>
<sequence>MPVVTDKLGQQLARVNGVVIPSKLPEGQQPLKALRTRPRSDGKLDRARDKTCPICGHTSTRPEFIRSHFVACVKTNGNPTGARWDDNLNFMPRPDLVKRKHNDVDESDNTTDSPSSSKRTARAPTTKEQRDVRQRQYRERLAAVNGVVIPSRLAPGETPTRRNYEPSANRKYQCPICGGYYGRKEHVQSHFAVCVETNGNPTGARWDEAWNGAPSRPERASASASTQVSEESQDHQMQDLQSGDYELSDIGYDGLTTNMSLLNGYEQNEPQSTSPPSNSFEPYHPNIEDLDPQLVFSFSDDLQPCHPTDRKGTFTEPYHPDLENLDPQLWSSPSDDSQPYDPNLRMETI</sequence>
<dbReference type="Proteomes" id="UP000578531">
    <property type="component" value="Unassembled WGS sequence"/>
</dbReference>
<feature type="region of interest" description="Disordered" evidence="2">
    <location>
        <begin position="304"/>
        <end position="349"/>
    </location>
</feature>
<dbReference type="GO" id="GO:0008270">
    <property type="term" value="F:zinc ion binding"/>
    <property type="evidence" value="ECO:0007669"/>
    <property type="project" value="UniProtKB-KW"/>
</dbReference>
<dbReference type="GeneID" id="59290324"/>
<keyword evidence="5" id="KW-1185">Reference proteome</keyword>
<feature type="region of interest" description="Disordered" evidence="2">
    <location>
        <begin position="207"/>
        <end position="239"/>
    </location>
</feature>
<feature type="region of interest" description="Disordered" evidence="2">
    <location>
        <begin position="98"/>
        <end position="134"/>
    </location>
</feature>
<proteinExistence type="predicted"/>
<evidence type="ECO:0000259" key="3">
    <source>
        <dbReference type="PROSITE" id="PS50157"/>
    </source>
</evidence>
<gene>
    <name evidence="4" type="ORF">HO173_008670</name>
</gene>
<protein>
    <recommendedName>
        <fullName evidence="3">C2H2-type domain-containing protein</fullName>
    </recommendedName>
</protein>
<dbReference type="AlphaFoldDB" id="A0A8H6L2I7"/>
<evidence type="ECO:0000256" key="2">
    <source>
        <dbReference type="SAM" id="MobiDB-lite"/>
    </source>
</evidence>
<evidence type="ECO:0000313" key="4">
    <source>
        <dbReference type="EMBL" id="KAF6233126.1"/>
    </source>
</evidence>
<keyword evidence="1" id="KW-0479">Metal-binding</keyword>
<feature type="compositionally biased region" description="Polar residues" evidence="2">
    <location>
        <begin position="265"/>
        <end position="280"/>
    </location>
</feature>
<feature type="compositionally biased region" description="Basic and acidic residues" evidence="2">
    <location>
        <begin position="125"/>
        <end position="134"/>
    </location>
</feature>
<name>A0A8H6L2I7_9LECA</name>
<dbReference type="PROSITE" id="PS50157">
    <property type="entry name" value="ZINC_FINGER_C2H2_2"/>
    <property type="match status" value="1"/>
</dbReference>
<evidence type="ECO:0000313" key="5">
    <source>
        <dbReference type="Proteomes" id="UP000578531"/>
    </source>
</evidence>
<dbReference type="OrthoDB" id="5332314at2759"/>
<evidence type="ECO:0000256" key="1">
    <source>
        <dbReference type="PROSITE-ProRule" id="PRU00042"/>
    </source>
</evidence>
<keyword evidence="1" id="KW-0862">Zinc</keyword>
<reference evidence="4 5" key="1">
    <citation type="journal article" date="2020" name="Genomics">
        <title>Complete, high-quality genomes from long-read metagenomic sequencing of two wolf lichen thalli reveals enigmatic genome architecture.</title>
        <authorList>
            <person name="McKenzie S.K."/>
            <person name="Walston R.F."/>
            <person name="Allen J.L."/>
        </authorList>
    </citation>
    <scope>NUCLEOTIDE SEQUENCE [LARGE SCALE GENOMIC DNA]</scope>
    <source>
        <strain evidence="4">WasteWater2</strain>
    </source>
</reference>
<organism evidence="4 5">
    <name type="scientific">Letharia columbiana</name>
    <dbReference type="NCBI Taxonomy" id="112416"/>
    <lineage>
        <taxon>Eukaryota</taxon>
        <taxon>Fungi</taxon>
        <taxon>Dikarya</taxon>
        <taxon>Ascomycota</taxon>
        <taxon>Pezizomycotina</taxon>
        <taxon>Lecanoromycetes</taxon>
        <taxon>OSLEUM clade</taxon>
        <taxon>Lecanoromycetidae</taxon>
        <taxon>Lecanorales</taxon>
        <taxon>Lecanorineae</taxon>
        <taxon>Parmeliaceae</taxon>
        <taxon>Letharia</taxon>
    </lineage>
</organism>
<feature type="domain" description="C2H2-type" evidence="3">
    <location>
        <begin position="172"/>
        <end position="201"/>
    </location>
</feature>
<feature type="region of interest" description="Disordered" evidence="2">
    <location>
        <begin position="265"/>
        <end position="287"/>
    </location>
</feature>
<keyword evidence="1" id="KW-0863">Zinc-finger</keyword>